<comment type="subcellular location">
    <subcellularLocation>
        <location evidence="1">Cell membrane</location>
        <topology evidence="1">Multi-pass membrane protein</topology>
    </subcellularLocation>
</comment>
<keyword evidence="8" id="KW-1185">Reference proteome</keyword>
<feature type="transmembrane region" description="Helical" evidence="6">
    <location>
        <begin position="266"/>
        <end position="287"/>
    </location>
</feature>
<gene>
    <name evidence="7" type="ORF">CLV30_12237</name>
</gene>
<feature type="transmembrane region" description="Helical" evidence="6">
    <location>
        <begin position="46"/>
        <end position="69"/>
    </location>
</feature>
<evidence type="ECO:0000313" key="8">
    <source>
        <dbReference type="Proteomes" id="UP000243528"/>
    </source>
</evidence>
<dbReference type="Pfam" id="PF13520">
    <property type="entry name" value="AA_permease_2"/>
    <property type="match status" value="1"/>
</dbReference>
<keyword evidence="3 6" id="KW-0812">Transmembrane</keyword>
<organism evidence="7 8">
    <name type="scientific">Haloactinopolyspora alba</name>
    <dbReference type="NCBI Taxonomy" id="648780"/>
    <lineage>
        <taxon>Bacteria</taxon>
        <taxon>Bacillati</taxon>
        <taxon>Actinomycetota</taxon>
        <taxon>Actinomycetes</taxon>
        <taxon>Jiangellales</taxon>
        <taxon>Jiangellaceae</taxon>
        <taxon>Haloactinopolyspora</taxon>
    </lineage>
</organism>
<keyword evidence="4 6" id="KW-1133">Transmembrane helix</keyword>
<feature type="transmembrane region" description="Helical" evidence="6">
    <location>
        <begin position="222"/>
        <end position="246"/>
    </location>
</feature>
<feature type="transmembrane region" description="Helical" evidence="6">
    <location>
        <begin position="371"/>
        <end position="389"/>
    </location>
</feature>
<accession>A0A2P8DJZ3</accession>
<reference evidence="7 8" key="1">
    <citation type="submission" date="2018-03" db="EMBL/GenBank/DDBJ databases">
        <title>Genomic Encyclopedia of Archaeal and Bacterial Type Strains, Phase II (KMG-II): from individual species to whole genera.</title>
        <authorList>
            <person name="Goeker M."/>
        </authorList>
    </citation>
    <scope>NUCLEOTIDE SEQUENCE [LARGE SCALE GENOMIC DNA]</scope>
    <source>
        <strain evidence="7 8">DSM 45211</strain>
    </source>
</reference>
<dbReference type="RefSeq" id="WP_106539373.1">
    <property type="nucleotide sequence ID" value="NZ_ML142904.1"/>
</dbReference>
<evidence type="ECO:0000256" key="1">
    <source>
        <dbReference type="ARBA" id="ARBA00004651"/>
    </source>
</evidence>
<evidence type="ECO:0000256" key="3">
    <source>
        <dbReference type="ARBA" id="ARBA00022692"/>
    </source>
</evidence>
<evidence type="ECO:0000256" key="5">
    <source>
        <dbReference type="ARBA" id="ARBA00023136"/>
    </source>
</evidence>
<dbReference type="Proteomes" id="UP000243528">
    <property type="component" value="Unassembled WGS sequence"/>
</dbReference>
<evidence type="ECO:0000256" key="6">
    <source>
        <dbReference type="SAM" id="Phobius"/>
    </source>
</evidence>
<feature type="transmembrane region" description="Helical" evidence="6">
    <location>
        <begin position="319"/>
        <end position="336"/>
    </location>
</feature>
<feature type="transmembrane region" description="Helical" evidence="6">
    <location>
        <begin position="395"/>
        <end position="414"/>
    </location>
</feature>
<evidence type="ECO:0000313" key="7">
    <source>
        <dbReference type="EMBL" id="PSK97545.1"/>
    </source>
</evidence>
<dbReference type="EMBL" id="PYGE01000022">
    <property type="protein sequence ID" value="PSK97545.1"/>
    <property type="molecule type" value="Genomic_DNA"/>
</dbReference>
<dbReference type="OrthoDB" id="259687at2"/>
<feature type="transmembrane region" description="Helical" evidence="6">
    <location>
        <begin position="181"/>
        <end position="201"/>
    </location>
</feature>
<protein>
    <submittedName>
        <fullName evidence="7">Amino acid/polyamine/organocation transporter (APC superfamily)</fullName>
    </submittedName>
</protein>
<keyword evidence="2" id="KW-1003">Cell membrane</keyword>
<feature type="transmembrane region" description="Helical" evidence="6">
    <location>
        <begin position="121"/>
        <end position="139"/>
    </location>
</feature>
<proteinExistence type="predicted"/>
<feature type="transmembrane region" description="Helical" evidence="6">
    <location>
        <begin position="90"/>
        <end position="115"/>
    </location>
</feature>
<keyword evidence="5 6" id="KW-0472">Membrane</keyword>
<dbReference type="InterPro" id="IPR050367">
    <property type="entry name" value="APC_superfamily"/>
</dbReference>
<dbReference type="PANTHER" id="PTHR42770">
    <property type="entry name" value="AMINO ACID TRANSPORTER-RELATED"/>
    <property type="match status" value="1"/>
</dbReference>
<evidence type="ECO:0000256" key="4">
    <source>
        <dbReference type="ARBA" id="ARBA00022989"/>
    </source>
</evidence>
<feature type="transmembrane region" description="Helical" evidence="6">
    <location>
        <begin position="148"/>
        <end position="166"/>
    </location>
</feature>
<comment type="caution">
    <text evidence="7">The sequence shown here is derived from an EMBL/GenBank/DDBJ whole genome shotgun (WGS) entry which is preliminary data.</text>
</comment>
<dbReference type="GO" id="GO:0005886">
    <property type="term" value="C:plasma membrane"/>
    <property type="evidence" value="ECO:0007669"/>
    <property type="project" value="UniProtKB-SubCell"/>
</dbReference>
<dbReference type="PIRSF" id="PIRSF006060">
    <property type="entry name" value="AA_transporter"/>
    <property type="match status" value="1"/>
</dbReference>
<dbReference type="AlphaFoldDB" id="A0A2P8DJZ3"/>
<evidence type="ECO:0000256" key="2">
    <source>
        <dbReference type="ARBA" id="ARBA00022475"/>
    </source>
</evidence>
<sequence length="415" mass="41999">MNTSDSRLSRRLGTTDAVAVGLAAMIGTGVFVAWRPAADLAGPWLLAGLAIAAFVAYCNATSTAQLAAVHPRSGGAYHYGRERLGRHWGAVAGYAFVLGKTASCATAALAVGGYLWPAHDVPVALAAVVAVTAVDLAGVRTTATVSKVLVAFVVAVLVTVAVAAPLNRPDGVDLTAAADGVGPWAVLGSAAVMFYAFAGYARITTLGEEVRDPRSIPRAVTVSLLLVLVLYAAVGLAVLLTLGPSGAAAAQRPLHAVVDVAGVDRLAPFVVAAAVVAALGAALSLLAGIGRTSFAMAAEGDLPRALAAVHPRRRIPHRAELAASGLTILAVLLGDLAETLTASAFGVLVYFAVANAAAWRLAARERSHPRVLAALGLVSCVLLAVALPWRTVATGAAVLAGVMLVRAAAARIHAR</sequence>
<name>A0A2P8DJZ3_9ACTN</name>
<dbReference type="PANTHER" id="PTHR42770:SF7">
    <property type="entry name" value="MEMBRANE PROTEIN"/>
    <property type="match status" value="1"/>
</dbReference>
<dbReference type="Gene3D" id="1.20.1740.10">
    <property type="entry name" value="Amino acid/polyamine transporter I"/>
    <property type="match status" value="1"/>
</dbReference>
<feature type="transmembrane region" description="Helical" evidence="6">
    <location>
        <begin position="12"/>
        <end position="34"/>
    </location>
</feature>
<feature type="transmembrane region" description="Helical" evidence="6">
    <location>
        <begin position="342"/>
        <end position="359"/>
    </location>
</feature>
<dbReference type="GO" id="GO:0022857">
    <property type="term" value="F:transmembrane transporter activity"/>
    <property type="evidence" value="ECO:0007669"/>
    <property type="project" value="InterPro"/>
</dbReference>
<dbReference type="InterPro" id="IPR002293">
    <property type="entry name" value="AA/rel_permease1"/>
</dbReference>